<keyword evidence="2" id="KW-0732">Signal</keyword>
<organism evidence="3 4">
    <name type="scientific">Durusdinium trenchii</name>
    <dbReference type="NCBI Taxonomy" id="1381693"/>
    <lineage>
        <taxon>Eukaryota</taxon>
        <taxon>Sar</taxon>
        <taxon>Alveolata</taxon>
        <taxon>Dinophyceae</taxon>
        <taxon>Suessiales</taxon>
        <taxon>Symbiodiniaceae</taxon>
        <taxon>Durusdinium</taxon>
    </lineage>
</organism>
<evidence type="ECO:0000313" key="4">
    <source>
        <dbReference type="Proteomes" id="UP001642484"/>
    </source>
</evidence>
<protein>
    <recommendedName>
        <fullName evidence="5">RNA helicase</fullName>
    </recommendedName>
</protein>
<evidence type="ECO:0000256" key="2">
    <source>
        <dbReference type="SAM" id="SignalP"/>
    </source>
</evidence>
<feature type="signal peptide" evidence="2">
    <location>
        <begin position="1"/>
        <end position="33"/>
    </location>
</feature>
<reference evidence="3 4" key="1">
    <citation type="submission" date="2024-02" db="EMBL/GenBank/DDBJ databases">
        <authorList>
            <person name="Chen Y."/>
            <person name="Shah S."/>
            <person name="Dougan E. K."/>
            <person name="Thang M."/>
            <person name="Chan C."/>
        </authorList>
    </citation>
    <scope>NUCLEOTIDE SEQUENCE [LARGE SCALE GENOMIC DNA]</scope>
</reference>
<gene>
    <name evidence="3" type="ORF">CCMP2556_LOCUS3884</name>
</gene>
<dbReference type="Proteomes" id="UP001642484">
    <property type="component" value="Unassembled WGS sequence"/>
</dbReference>
<evidence type="ECO:0000256" key="1">
    <source>
        <dbReference type="SAM" id="MobiDB-lite"/>
    </source>
</evidence>
<evidence type="ECO:0000313" key="3">
    <source>
        <dbReference type="EMBL" id="CAK8995040.1"/>
    </source>
</evidence>
<comment type="caution">
    <text evidence="3">The sequence shown here is derived from an EMBL/GenBank/DDBJ whole genome shotgun (WGS) entry which is preliminary data.</text>
</comment>
<keyword evidence="4" id="KW-1185">Reference proteome</keyword>
<dbReference type="EMBL" id="CAXAMN010001547">
    <property type="protein sequence ID" value="CAK8995040.1"/>
    <property type="molecule type" value="Genomic_DNA"/>
</dbReference>
<feature type="region of interest" description="Disordered" evidence="1">
    <location>
        <begin position="46"/>
        <end position="74"/>
    </location>
</feature>
<feature type="chain" id="PRO_5045121514" description="RNA helicase" evidence="2">
    <location>
        <begin position="34"/>
        <end position="741"/>
    </location>
</feature>
<accession>A0ABP0HXW1</accession>
<name>A0ABP0HXW1_9DINO</name>
<evidence type="ECO:0008006" key="5">
    <source>
        <dbReference type="Google" id="ProtNLM"/>
    </source>
</evidence>
<sequence length="741" mass="82389">MAAPGASTKTGSAACAPFLALLLVLLVTGRAWCDLCRGSVGPMESRRLRAGARAEPERPKRGRRQVHASASRTRPSLKQVLRGVVRETGTTPVVQLVWEVEGQRKLSPFCGRLKAEQMKIARLQEGDEVQVRVIPGGEQLTLQLLDAPTQGRGALQRAPHSRRYPELDWPPKEGRKDDWNWMDAEPLPYCLCGIAAQHLRSEVTHVEATKATLRFFWEPTGSRDSDDLQLELSPIAATLPAEELWAYLNLTTRPPCSELLQPGQFLSVQLKDPGASADLQVALSPLQPMRPQPALSSAGSYATLVWRQHLGRARVFDAHQVAFQETPEQVATRMVAKFGQLKSWRLQSSSAFATAAFAVASASMTGARQDLVILGTMPRAERLSLLALLIAQHLDQKLLWPQERVLLLGPFARERLRSLYRSAEGDELARQHLSRVRHRTIAGSCRYVLQKFAHMGDTLTRSISLVVLEGLPSAPGVQRELNDVLRALPERRWGPTLLWHRDPHDFGPTEQPPMVQALLQAPARLRTASALHGAEQRMILVPDSLSVAAQLVAQHLAQRNSVTVFADTKLFILGELKKLVQNLEEDLAAGRLLLFNNEDWNSSSLSDVMIHALAPPSPAAYCDRLASCRKLAITLIDFKMVDGVERLNSAWLDFVSDAHELLRGDDARRLRAMRRLERHGYTKMSESFQEDFQSQEDESLGRRNQPSTPQSGSPSSLSFVWLVWQAGIAESDTELIFDRGV</sequence>
<feature type="compositionally biased region" description="Low complexity" evidence="1">
    <location>
        <begin position="706"/>
        <end position="715"/>
    </location>
</feature>
<feature type="compositionally biased region" description="Basic and acidic residues" evidence="1">
    <location>
        <begin position="46"/>
        <end position="59"/>
    </location>
</feature>
<feature type="region of interest" description="Disordered" evidence="1">
    <location>
        <begin position="686"/>
        <end position="715"/>
    </location>
</feature>
<proteinExistence type="predicted"/>